<dbReference type="InterPro" id="IPR051446">
    <property type="entry name" value="HTH_trans_reg/aminotransferase"/>
</dbReference>
<dbReference type="EMBL" id="QWVT01000018">
    <property type="protein sequence ID" value="RID84921.1"/>
    <property type="molecule type" value="Genomic_DNA"/>
</dbReference>
<evidence type="ECO:0000313" key="1">
    <source>
        <dbReference type="EMBL" id="RID84921.1"/>
    </source>
</evidence>
<dbReference type="InterPro" id="IPR015424">
    <property type="entry name" value="PyrdxlP-dep_Trfase"/>
</dbReference>
<evidence type="ECO:0008006" key="3">
    <source>
        <dbReference type="Google" id="ProtNLM"/>
    </source>
</evidence>
<dbReference type="PANTHER" id="PTHR46577:SF1">
    <property type="entry name" value="HTH-TYPE TRANSCRIPTIONAL REGULATORY PROTEIN GABR"/>
    <property type="match status" value="1"/>
</dbReference>
<dbReference type="PANTHER" id="PTHR46577">
    <property type="entry name" value="HTH-TYPE TRANSCRIPTIONAL REGULATORY PROTEIN GABR"/>
    <property type="match status" value="1"/>
</dbReference>
<dbReference type="Proteomes" id="UP000265816">
    <property type="component" value="Unassembled WGS sequence"/>
</dbReference>
<dbReference type="RefSeq" id="WP_119112974.1">
    <property type="nucleotide sequence ID" value="NZ_CBCSEO010000011.1"/>
</dbReference>
<dbReference type="SUPFAM" id="SSF53383">
    <property type="entry name" value="PLP-dependent transferases"/>
    <property type="match status" value="1"/>
</dbReference>
<dbReference type="OrthoDB" id="9808770at2"/>
<protein>
    <recommendedName>
        <fullName evidence="3">GntR family transcriptional regulator</fullName>
    </recommendedName>
</protein>
<name>A0A398B5U4_9BACI</name>
<gene>
    <name evidence="1" type="ORF">D1970_11300</name>
</gene>
<accession>A0A398B5U4</accession>
<evidence type="ECO:0000313" key="2">
    <source>
        <dbReference type="Proteomes" id="UP000265816"/>
    </source>
</evidence>
<reference evidence="1 2" key="1">
    <citation type="submission" date="2018-08" db="EMBL/GenBank/DDBJ databases">
        <title>Bacillus jemisoniae sp. nov., Bacillus chryseoplanitiae sp. nov., Bacillus resnikiae sp. nov., and Bacillus frankliniae sp. nov., isolated from Viking spacecraft and associated surfaces.</title>
        <authorList>
            <person name="Seuylemezian A."/>
            <person name="Vaishampayan P."/>
        </authorList>
    </citation>
    <scope>NUCLEOTIDE SEQUENCE [LARGE SCALE GENOMIC DNA]</scope>
    <source>
        <strain evidence="1 2">JJ-247</strain>
    </source>
</reference>
<organism evidence="1 2">
    <name type="scientific">Mesobacillus zeae</name>
    <dbReference type="NCBI Taxonomy" id="1917180"/>
    <lineage>
        <taxon>Bacteria</taxon>
        <taxon>Bacillati</taxon>
        <taxon>Bacillota</taxon>
        <taxon>Bacilli</taxon>
        <taxon>Bacillales</taxon>
        <taxon>Bacillaceae</taxon>
        <taxon>Mesobacillus</taxon>
    </lineage>
</organism>
<comment type="caution">
    <text evidence="1">The sequence shown here is derived from an EMBL/GenBank/DDBJ whole genome shotgun (WGS) entry which is preliminary data.</text>
</comment>
<dbReference type="InterPro" id="IPR015421">
    <property type="entry name" value="PyrdxlP-dep_Trfase_major"/>
</dbReference>
<sequence>MRNTYRNKHLALIELITDYFGDAVEITGHSAGLHIQTTVKTSSTAKELLQLAEGKGVRVYDFRQMWMSREGTGYPNIYLGFGGISEGDMEAGILLLKEAWEDVLKK</sequence>
<dbReference type="AlphaFoldDB" id="A0A398B5U4"/>
<dbReference type="Gene3D" id="3.40.640.10">
    <property type="entry name" value="Type I PLP-dependent aspartate aminotransferase-like (Major domain)"/>
    <property type="match status" value="1"/>
</dbReference>
<proteinExistence type="predicted"/>
<keyword evidence="2" id="KW-1185">Reference proteome</keyword>